<protein>
    <submittedName>
        <fullName evidence="2">Uncharacterized protein</fullName>
    </submittedName>
</protein>
<evidence type="ECO:0000256" key="1">
    <source>
        <dbReference type="SAM" id="MobiDB-lite"/>
    </source>
</evidence>
<dbReference type="EMBL" id="KK914291">
    <property type="protein sequence ID" value="KDP42648.1"/>
    <property type="molecule type" value="Genomic_DNA"/>
</dbReference>
<name>A0A067L612_JATCU</name>
<reference evidence="2 3" key="1">
    <citation type="journal article" date="2014" name="PLoS ONE">
        <title>Global Analysis of Gene Expression Profiles in Physic Nut (Jatropha curcas L.) Seedlings Exposed to Salt Stress.</title>
        <authorList>
            <person name="Zhang L."/>
            <person name="Zhang C."/>
            <person name="Wu P."/>
            <person name="Chen Y."/>
            <person name="Li M."/>
            <person name="Jiang H."/>
            <person name="Wu G."/>
        </authorList>
    </citation>
    <scope>NUCLEOTIDE SEQUENCE [LARGE SCALE GENOMIC DNA]</scope>
    <source>
        <strain evidence="3">cv. GZQX0401</strain>
        <tissue evidence="2">Young leaves</tissue>
    </source>
</reference>
<organism evidence="2 3">
    <name type="scientific">Jatropha curcas</name>
    <name type="common">Barbados nut</name>
    <dbReference type="NCBI Taxonomy" id="180498"/>
    <lineage>
        <taxon>Eukaryota</taxon>
        <taxon>Viridiplantae</taxon>
        <taxon>Streptophyta</taxon>
        <taxon>Embryophyta</taxon>
        <taxon>Tracheophyta</taxon>
        <taxon>Spermatophyta</taxon>
        <taxon>Magnoliopsida</taxon>
        <taxon>eudicotyledons</taxon>
        <taxon>Gunneridae</taxon>
        <taxon>Pentapetalae</taxon>
        <taxon>rosids</taxon>
        <taxon>fabids</taxon>
        <taxon>Malpighiales</taxon>
        <taxon>Euphorbiaceae</taxon>
        <taxon>Crotonoideae</taxon>
        <taxon>Jatropheae</taxon>
        <taxon>Jatropha</taxon>
    </lineage>
</organism>
<dbReference type="AlphaFoldDB" id="A0A067L612"/>
<evidence type="ECO:0000313" key="2">
    <source>
        <dbReference type="EMBL" id="KDP42648.1"/>
    </source>
</evidence>
<sequence length="77" mass="8358">MSSDVEMAVVVDPAKQATASSKQHHIRLLQMISSIFECELLDSGSFGVFFATIDNSTSDAPMTSRRGPKGQNPQLLM</sequence>
<feature type="region of interest" description="Disordered" evidence="1">
    <location>
        <begin position="55"/>
        <end position="77"/>
    </location>
</feature>
<dbReference type="Proteomes" id="UP000027138">
    <property type="component" value="Unassembled WGS sequence"/>
</dbReference>
<evidence type="ECO:0000313" key="3">
    <source>
        <dbReference type="Proteomes" id="UP000027138"/>
    </source>
</evidence>
<proteinExistence type="predicted"/>
<keyword evidence="3" id="KW-1185">Reference proteome</keyword>
<gene>
    <name evidence="2" type="ORF">JCGZ_01705</name>
</gene>
<accession>A0A067L612</accession>